<accession>A0A554LHB9</accession>
<name>A0A554LHB9_9BACT</name>
<proteinExistence type="predicted"/>
<dbReference type="Pfam" id="PF02811">
    <property type="entry name" value="PHP"/>
    <property type="match status" value="1"/>
</dbReference>
<dbReference type="InterPro" id="IPR003141">
    <property type="entry name" value="Pol/His_phosphatase_N"/>
</dbReference>
<dbReference type="InterPro" id="IPR050243">
    <property type="entry name" value="PHP_phosphatase"/>
</dbReference>
<evidence type="ECO:0000313" key="3">
    <source>
        <dbReference type="Proteomes" id="UP000315589"/>
    </source>
</evidence>
<dbReference type="InterPro" id="IPR004013">
    <property type="entry name" value="PHP_dom"/>
</dbReference>
<dbReference type="InterPro" id="IPR016195">
    <property type="entry name" value="Pol/histidinol_Pase-like"/>
</dbReference>
<dbReference type="EMBL" id="VMGI01000077">
    <property type="protein sequence ID" value="TSC92235.1"/>
    <property type="molecule type" value="Genomic_DNA"/>
</dbReference>
<dbReference type="InterPro" id="IPR047967">
    <property type="entry name" value="PolX_PHP"/>
</dbReference>
<feature type="domain" description="Polymerase/histidinol phosphatase N-terminal" evidence="1">
    <location>
        <begin position="27"/>
        <end position="106"/>
    </location>
</feature>
<dbReference type="CDD" id="cd07436">
    <property type="entry name" value="PHP_PolX"/>
    <property type="match status" value="1"/>
</dbReference>
<protein>
    <recommendedName>
        <fullName evidence="1">Polymerase/histidinol phosphatase N-terminal domain-containing protein</fullName>
    </recommendedName>
</protein>
<sequence length="265" mass="29684">MREGDNEIEKAQKKQIPKLVELSDILGDLHLHTTASDGHLLIADLINLAENSQYQYIVISDHTKGLGVAGGLDEAGLSKQINDIKKINQKNTKFTILSGAEVNIMSNGNLDIDLKVLNQLDFVIASIHSAMNQAQEEITNRYLRAIQSGAIQAIGHPTGRLIGERPSIAANWDEIFKSCQKYNVALEINSHPLRLDLPDKLVKIAKEKYHLKFVINTDTHRTEQFDYMELGVNVARRGWLTKSDILNTMNIGDLKKYLKRGKCDS</sequence>
<gene>
    <name evidence="2" type="ORF">CEN91_514</name>
</gene>
<dbReference type="Proteomes" id="UP000315589">
    <property type="component" value="Unassembled WGS sequence"/>
</dbReference>
<reference evidence="2 3" key="1">
    <citation type="submission" date="2017-07" db="EMBL/GenBank/DDBJ databases">
        <title>Mechanisms for carbon and nitrogen cycling indicate functional differentiation within the Candidate Phyla Radiation.</title>
        <authorList>
            <person name="Danczak R.E."/>
            <person name="Johnston M.D."/>
            <person name="Kenah C."/>
            <person name="Slattery M."/>
            <person name="Wrighton K.C."/>
            <person name="Wilkins M.J."/>
        </authorList>
    </citation>
    <scope>NUCLEOTIDE SEQUENCE [LARGE SCALE GENOMIC DNA]</scope>
    <source>
        <strain evidence="2">Licking1014_85</strain>
    </source>
</reference>
<dbReference type="SMART" id="SM00481">
    <property type="entry name" value="POLIIIAc"/>
    <property type="match status" value="1"/>
</dbReference>
<evidence type="ECO:0000259" key="1">
    <source>
        <dbReference type="SMART" id="SM00481"/>
    </source>
</evidence>
<dbReference type="Gene3D" id="3.20.20.140">
    <property type="entry name" value="Metal-dependent hydrolases"/>
    <property type="match status" value="1"/>
</dbReference>
<dbReference type="PANTHER" id="PTHR36928:SF1">
    <property type="entry name" value="PHOSPHATASE YCDX-RELATED"/>
    <property type="match status" value="1"/>
</dbReference>
<dbReference type="GO" id="GO:0042578">
    <property type="term" value="F:phosphoric ester hydrolase activity"/>
    <property type="evidence" value="ECO:0007669"/>
    <property type="project" value="TreeGrafter"/>
</dbReference>
<organism evidence="2 3">
    <name type="scientific">Candidatus Berkelbacteria bacterium Licking1014_85</name>
    <dbReference type="NCBI Taxonomy" id="2017148"/>
    <lineage>
        <taxon>Bacteria</taxon>
        <taxon>Candidatus Berkelbacteria</taxon>
    </lineage>
</organism>
<dbReference type="PANTHER" id="PTHR36928">
    <property type="entry name" value="PHOSPHATASE YCDX-RELATED"/>
    <property type="match status" value="1"/>
</dbReference>
<dbReference type="AlphaFoldDB" id="A0A554LHB9"/>
<dbReference type="GO" id="GO:0005829">
    <property type="term" value="C:cytosol"/>
    <property type="evidence" value="ECO:0007669"/>
    <property type="project" value="TreeGrafter"/>
</dbReference>
<evidence type="ECO:0000313" key="2">
    <source>
        <dbReference type="EMBL" id="TSC92235.1"/>
    </source>
</evidence>
<dbReference type="GO" id="GO:0008270">
    <property type="term" value="F:zinc ion binding"/>
    <property type="evidence" value="ECO:0007669"/>
    <property type="project" value="TreeGrafter"/>
</dbReference>
<dbReference type="SUPFAM" id="SSF89550">
    <property type="entry name" value="PHP domain-like"/>
    <property type="match status" value="1"/>
</dbReference>
<comment type="caution">
    <text evidence="2">The sequence shown here is derived from an EMBL/GenBank/DDBJ whole genome shotgun (WGS) entry which is preliminary data.</text>
</comment>